<dbReference type="EMBL" id="LTDF01000150">
    <property type="protein sequence ID" value="KXT44336.1"/>
    <property type="molecule type" value="Genomic_DNA"/>
</dbReference>
<organism evidence="1">
    <name type="scientific">Bacteroides intestinalis</name>
    <dbReference type="NCBI Taxonomy" id="329854"/>
    <lineage>
        <taxon>Bacteria</taxon>
        <taxon>Pseudomonadati</taxon>
        <taxon>Bacteroidota</taxon>
        <taxon>Bacteroidia</taxon>
        <taxon>Bacteroidales</taxon>
        <taxon>Bacteroidaceae</taxon>
        <taxon>Bacteroides</taxon>
    </lineage>
</organism>
<reference evidence="1 2" key="1">
    <citation type="submission" date="2016-02" db="EMBL/GenBank/DDBJ databases">
        <authorList>
            <person name="Wen L."/>
            <person name="He K."/>
            <person name="Yang H."/>
        </authorList>
    </citation>
    <scope>NUCLEOTIDE SEQUENCE [LARGE SCALE GENOMIC DNA]</scope>
    <source>
        <strain evidence="1 2">KLE1704</strain>
    </source>
</reference>
<gene>
    <name evidence="1" type="ORF">HMPREF2531_03874</name>
</gene>
<proteinExistence type="predicted"/>
<name>A0A139KYW4_9BACE</name>
<accession>A0A139KYW4</accession>
<comment type="caution">
    <text evidence="1">The sequence shown here is derived from an EMBL/GenBank/DDBJ whole genome shotgun (WGS) entry which is preliminary data.</text>
</comment>
<dbReference type="Proteomes" id="UP000070319">
    <property type="component" value="Unassembled WGS sequence"/>
</dbReference>
<sequence length="41" mass="4877">MLYVGKTIKKSQTVYEIFGKRYAFYKNHHQKTLKKGVKTVN</sequence>
<evidence type="ECO:0000313" key="1">
    <source>
        <dbReference type="EMBL" id="KXT44336.1"/>
    </source>
</evidence>
<dbReference type="PATRIC" id="fig|329854.7.peg.3944"/>
<dbReference type="AlphaFoldDB" id="A0A139KYW4"/>
<evidence type="ECO:0000313" key="2">
    <source>
        <dbReference type="Proteomes" id="UP000070319"/>
    </source>
</evidence>
<protein>
    <submittedName>
        <fullName evidence="1">Uncharacterized protein</fullName>
    </submittedName>
</protein>